<organism evidence="1 2">
    <name type="scientific">Malurus cyaneus samueli</name>
    <dbReference type="NCBI Taxonomy" id="2593467"/>
    <lineage>
        <taxon>Eukaryota</taxon>
        <taxon>Metazoa</taxon>
        <taxon>Chordata</taxon>
        <taxon>Craniata</taxon>
        <taxon>Vertebrata</taxon>
        <taxon>Euteleostomi</taxon>
        <taxon>Archelosauria</taxon>
        <taxon>Archosauria</taxon>
        <taxon>Dinosauria</taxon>
        <taxon>Saurischia</taxon>
        <taxon>Theropoda</taxon>
        <taxon>Coelurosauria</taxon>
        <taxon>Aves</taxon>
        <taxon>Neognathae</taxon>
        <taxon>Neoaves</taxon>
        <taxon>Telluraves</taxon>
        <taxon>Australaves</taxon>
        <taxon>Passeriformes</taxon>
        <taxon>Meliphagoidea</taxon>
        <taxon>Maluridae</taxon>
        <taxon>Malurus</taxon>
    </lineage>
</organism>
<dbReference type="Proteomes" id="UP000694560">
    <property type="component" value="Unplaced"/>
</dbReference>
<dbReference type="Ensembl" id="ENSMCST00000006446.1">
    <property type="protein sequence ID" value="ENSMCSP00000006300.1"/>
    <property type="gene ID" value="ENSMCSG00000004570.1"/>
</dbReference>
<sequence length="162" mass="18461">MGLGESGECLWDGQRCWECLWDDQRCWEWLWDGQRCWECLWDGQRCWECLWDGQRCVCPHHRPRAGGCRGCHRTWRVTEGHRDQTHREDLPIPPGKAAECSLPCLIALPPLLLLPPLSSSCSSSLSLDRSAQLSKLSLSRPGRANARPGLFCDVSFNEESPL</sequence>
<proteinExistence type="predicted"/>
<keyword evidence="2" id="KW-1185">Reference proteome</keyword>
<evidence type="ECO:0000313" key="2">
    <source>
        <dbReference type="Proteomes" id="UP000694560"/>
    </source>
</evidence>
<accession>A0A8C5TFK1</accession>
<dbReference type="OrthoDB" id="6162398at2759"/>
<reference evidence="1" key="1">
    <citation type="submission" date="2025-08" db="UniProtKB">
        <authorList>
            <consortium name="Ensembl"/>
        </authorList>
    </citation>
    <scope>IDENTIFICATION</scope>
</reference>
<protein>
    <submittedName>
        <fullName evidence="1">Uncharacterized protein</fullName>
    </submittedName>
</protein>
<evidence type="ECO:0000313" key="1">
    <source>
        <dbReference type="Ensembl" id="ENSMCSP00000006300.1"/>
    </source>
</evidence>
<dbReference type="AlphaFoldDB" id="A0A8C5TFK1"/>
<reference evidence="1" key="2">
    <citation type="submission" date="2025-09" db="UniProtKB">
        <authorList>
            <consortium name="Ensembl"/>
        </authorList>
    </citation>
    <scope>IDENTIFICATION</scope>
</reference>
<name>A0A8C5TFK1_9PASS</name>